<proteinExistence type="predicted"/>
<name>A0A5C6RQ42_9FLAO</name>
<evidence type="ECO:0000313" key="3">
    <source>
        <dbReference type="Proteomes" id="UP000321721"/>
    </source>
</evidence>
<keyword evidence="3" id="KW-1185">Reference proteome</keyword>
<evidence type="ECO:0000256" key="1">
    <source>
        <dbReference type="SAM" id="SignalP"/>
    </source>
</evidence>
<gene>
    <name evidence="2" type="ORF">FRY74_11165</name>
</gene>
<dbReference type="AlphaFoldDB" id="A0A5C6RQ42"/>
<keyword evidence="1" id="KW-0732">Signal</keyword>
<organism evidence="2 3">
    <name type="scientific">Vicingus serpentipes</name>
    <dbReference type="NCBI Taxonomy" id="1926625"/>
    <lineage>
        <taxon>Bacteria</taxon>
        <taxon>Pseudomonadati</taxon>
        <taxon>Bacteroidota</taxon>
        <taxon>Flavobacteriia</taxon>
        <taxon>Flavobacteriales</taxon>
        <taxon>Vicingaceae</taxon>
        <taxon>Vicingus</taxon>
    </lineage>
</organism>
<reference evidence="2 3" key="1">
    <citation type="submission" date="2019-08" db="EMBL/GenBank/DDBJ databases">
        <title>Genome of Vicingus serpentipes NCIMB 15042.</title>
        <authorList>
            <person name="Bowman J.P."/>
        </authorList>
    </citation>
    <scope>NUCLEOTIDE SEQUENCE [LARGE SCALE GENOMIC DNA]</scope>
    <source>
        <strain evidence="2 3">NCIMB 15042</strain>
    </source>
</reference>
<evidence type="ECO:0008006" key="4">
    <source>
        <dbReference type="Google" id="ProtNLM"/>
    </source>
</evidence>
<comment type="caution">
    <text evidence="2">The sequence shown here is derived from an EMBL/GenBank/DDBJ whole genome shotgun (WGS) entry which is preliminary data.</text>
</comment>
<feature type="signal peptide" evidence="1">
    <location>
        <begin position="1"/>
        <end position="19"/>
    </location>
</feature>
<feature type="chain" id="PRO_5022982749" description="SH3 domain-containing protein" evidence="1">
    <location>
        <begin position="20"/>
        <end position="105"/>
    </location>
</feature>
<sequence>MFKILIPILLLFTYYTSNAQEIAKERVTTYSFNINKLKTQDQVTAIESSVKLLDNVTNCNLDWLNYKMTVKVYEGGTKGYFSMEKLKAILLENKAALKSFTKESK</sequence>
<accession>A0A5C6RQ42</accession>
<evidence type="ECO:0000313" key="2">
    <source>
        <dbReference type="EMBL" id="TXB64343.1"/>
    </source>
</evidence>
<dbReference type="RefSeq" id="WP_147101629.1">
    <property type="nucleotide sequence ID" value="NZ_VOOS01000005.1"/>
</dbReference>
<dbReference type="EMBL" id="VOOS01000005">
    <property type="protein sequence ID" value="TXB64343.1"/>
    <property type="molecule type" value="Genomic_DNA"/>
</dbReference>
<dbReference type="Proteomes" id="UP000321721">
    <property type="component" value="Unassembled WGS sequence"/>
</dbReference>
<protein>
    <recommendedName>
        <fullName evidence="4">SH3 domain-containing protein</fullName>
    </recommendedName>
</protein>